<organism evidence="2 3">
    <name type="scientific">Lates japonicus</name>
    <name type="common">Japanese lates</name>
    <dbReference type="NCBI Taxonomy" id="270547"/>
    <lineage>
        <taxon>Eukaryota</taxon>
        <taxon>Metazoa</taxon>
        <taxon>Chordata</taxon>
        <taxon>Craniata</taxon>
        <taxon>Vertebrata</taxon>
        <taxon>Euteleostomi</taxon>
        <taxon>Actinopterygii</taxon>
        <taxon>Neopterygii</taxon>
        <taxon>Teleostei</taxon>
        <taxon>Neoteleostei</taxon>
        <taxon>Acanthomorphata</taxon>
        <taxon>Carangaria</taxon>
        <taxon>Carangaria incertae sedis</taxon>
        <taxon>Centropomidae</taxon>
        <taxon>Lates</taxon>
    </lineage>
</organism>
<name>A0AAD3MS66_LATJO</name>
<dbReference type="EMBL" id="BRZM01004638">
    <property type="protein sequence ID" value="GLD58565.1"/>
    <property type="molecule type" value="Genomic_DNA"/>
</dbReference>
<evidence type="ECO:0000313" key="2">
    <source>
        <dbReference type="EMBL" id="GLD58565.1"/>
    </source>
</evidence>
<dbReference type="AlphaFoldDB" id="A0AAD3MS66"/>
<feature type="region of interest" description="Disordered" evidence="1">
    <location>
        <begin position="94"/>
        <end position="119"/>
    </location>
</feature>
<accession>A0AAD3MS66</accession>
<dbReference type="Proteomes" id="UP001279410">
    <property type="component" value="Unassembled WGS sequence"/>
</dbReference>
<keyword evidence="3" id="KW-1185">Reference proteome</keyword>
<comment type="caution">
    <text evidence="2">The sequence shown here is derived from an EMBL/GenBank/DDBJ whole genome shotgun (WGS) entry which is preliminary data.</text>
</comment>
<proteinExistence type="predicted"/>
<sequence length="137" mass="16671">MTTKLDYGTQWTLNFNYSQTDKSHQEERKKGWKITRLQAWPWREDSDHAAPLVRPARRCQATCLNSWFSKKEVEQQALLRLISKIRKNCYGQQQQHTGEIGQSPLRSQQHHHHRPRRVRWQRMVSRKKRPRVRMMIR</sequence>
<feature type="compositionally biased region" description="Basic residues" evidence="1">
    <location>
        <begin position="108"/>
        <end position="119"/>
    </location>
</feature>
<gene>
    <name evidence="2" type="ORF">AKAME5_002884200</name>
</gene>
<protein>
    <submittedName>
        <fullName evidence="2">Receptor-transporting protein 3-like protein</fullName>
    </submittedName>
</protein>
<evidence type="ECO:0000313" key="3">
    <source>
        <dbReference type="Proteomes" id="UP001279410"/>
    </source>
</evidence>
<evidence type="ECO:0000256" key="1">
    <source>
        <dbReference type="SAM" id="MobiDB-lite"/>
    </source>
</evidence>
<keyword evidence="2" id="KW-0675">Receptor</keyword>
<reference evidence="2" key="1">
    <citation type="submission" date="2022-08" db="EMBL/GenBank/DDBJ databases">
        <title>Genome sequencing of akame (Lates japonicus).</title>
        <authorList>
            <person name="Hashiguchi Y."/>
            <person name="Takahashi H."/>
        </authorList>
    </citation>
    <scope>NUCLEOTIDE SEQUENCE</scope>
    <source>
        <strain evidence="2">Kochi</strain>
    </source>
</reference>